<evidence type="ECO:0000313" key="1">
    <source>
        <dbReference type="EMBL" id="QSB06522.1"/>
    </source>
</evidence>
<accession>A0A895XS58</accession>
<gene>
    <name evidence="1" type="ORF">JQS30_06355</name>
</gene>
<organism evidence="1 2">
    <name type="scientific">Natronoglycomyces albus</name>
    <dbReference type="NCBI Taxonomy" id="2811108"/>
    <lineage>
        <taxon>Bacteria</taxon>
        <taxon>Bacillati</taxon>
        <taxon>Actinomycetota</taxon>
        <taxon>Actinomycetes</taxon>
        <taxon>Glycomycetales</taxon>
        <taxon>Glycomycetaceae</taxon>
        <taxon>Natronoglycomyces</taxon>
    </lineage>
</organism>
<sequence length="140" mass="14725">MSTKDSDRIESSGATEATAKLSELRALDHRHGAGVAFPEVMTYLRAELRHLEKSEPRTAMSLLDLAAYEAVDLRADATAQALYEQTLMIAIRSGSRSQGAHVVASLAYLAMQSGQSSAALPLIGAAIQGSPSATHSEIAG</sequence>
<name>A0A895XS58_9ACTN</name>
<reference evidence="1" key="1">
    <citation type="submission" date="2021-02" db="EMBL/GenBank/DDBJ databases">
        <title>Natronoglycomyces albus gen. nov., sp. nov, a haloalkaliphilic actinobacterium from a soda solonchak soil.</title>
        <authorList>
            <person name="Sorokin D.Y."/>
            <person name="Khijniak T.V."/>
            <person name="Zakharycheva A.P."/>
            <person name="Boueva O.V."/>
            <person name="Ariskina E.V."/>
            <person name="Hahnke R.L."/>
            <person name="Bunk B."/>
            <person name="Sproer C."/>
            <person name="Schumann P."/>
            <person name="Evtushenko L.I."/>
            <person name="Kublanov I.V."/>
        </authorList>
    </citation>
    <scope>NUCLEOTIDE SEQUENCE</scope>
    <source>
        <strain evidence="1">DSM 106290</strain>
    </source>
</reference>
<dbReference type="AlphaFoldDB" id="A0A895XS58"/>
<proteinExistence type="predicted"/>
<evidence type="ECO:0000313" key="2">
    <source>
        <dbReference type="Proteomes" id="UP000662939"/>
    </source>
</evidence>
<dbReference type="Proteomes" id="UP000662939">
    <property type="component" value="Chromosome"/>
</dbReference>
<protein>
    <submittedName>
        <fullName evidence="1">Uncharacterized protein</fullName>
    </submittedName>
</protein>
<dbReference type="RefSeq" id="WP_213172533.1">
    <property type="nucleotide sequence ID" value="NZ_CP070496.1"/>
</dbReference>
<dbReference type="EMBL" id="CP070496">
    <property type="protein sequence ID" value="QSB06522.1"/>
    <property type="molecule type" value="Genomic_DNA"/>
</dbReference>
<dbReference type="KEGG" id="nav:JQS30_06355"/>
<keyword evidence="2" id="KW-1185">Reference proteome</keyword>